<gene>
    <name evidence="1" type="ORF">CARN6_2036</name>
</gene>
<protein>
    <submittedName>
        <fullName evidence="1">Uncharacterized protein</fullName>
    </submittedName>
</protein>
<proteinExistence type="predicted"/>
<sequence length="53" mass="5475">MVTEVSTGGTVMTGSTPYPIRAIAVDPNYGQVYLTVPDSNAVITVPLPPVPTS</sequence>
<reference evidence="1" key="1">
    <citation type="submission" date="2009-10" db="EMBL/GenBank/DDBJ databases">
        <title>Diversity of trophic interactions inside an arsenic-rich microbial ecosystem.</title>
        <authorList>
            <person name="Bertin P.N."/>
            <person name="Heinrich-Salmeron A."/>
            <person name="Pelletier E."/>
            <person name="Goulhen-Chollet F."/>
            <person name="Arsene-Ploetze F."/>
            <person name="Gallien S."/>
            <person name="Calteau A."/>
            <person name="Vallenet D."/>
            <person name="Casiot C."/>
            <person name="Chane-Woon-Ming B."/>
            <person name="Giloteaux L."/>
            <person name="Barakat M."/>
            <person name="Bonnefoy V."/>
            <person name="Bruneel O."/>
            <person name="Chandler M."/>
            <person name="Cleiss J."/>
            <person name="Duran R."/>
            <person name="Elbaz-Poulichet F."/>
            <person name="Fonknechten N."/>
            <person name="Lauga B."/>
            <person name="Mornico D."/>
            <person name="Ortet P."/>
            <person name="Schaeffer C."/>
            <person name="Siguier P."/>
            <person name="Alexander Thil Smith A."/>
            <person name="Van Dorsselaer A."/>
            <person name="Weissenbach J."/>
            <person name="Medigue C."/>
            <person name="Le Paslier D."/>
        </authorList>
    </citation>
    <scope>NUCLEOTIDE SEQUENCE</scope>
</reference>
<dbReference type="EMBL" id="CABQ01000238">
    <property type="protein sequence ID" value="CBI08557.1"/>
    <property type="molecule type" value="Genomic_DNA"/>
</dbReference>
<evidence type="ECO:0000313" key="1">
    <source>
        <dbReference type="EMBL" id="CBI08557.1"/>
    </source>
</evidence>
<dbReference type="AlphaFoldDB" id="E6QMT6"/>
<comment type="caution">
    <text evidence="1">The sequence shown here is derived from an EMBL/GenBank/DDBJ whole genome shotgun (WGS) entry which is preliminary data.</text>
</comment>
<name>E6QMT6_9ZZZZ</name>
<accession>E6QMT6</accession>
<organism evidence="1">
    <name type="scientific">mine drainage metagenome</name>
    <dbReference type="NCBI Taxonomy" id="410659"/>
    <lineage>
        <taxon>unclassified sequences</taxon>
        <taxon>metagenomes</taxon>
        <taxon>ecological metagenomes</taxon>
    </lineage>
</organism>